<dbReference type="Gene3D" id="3.40.640.10">
    <property type="entry name" value="Type I PLP-dependent aspartate aminotransferase-like (Major domain)"/>
    <property type="match status" value="1"/>
</dbReference>
<feature type="compositionally biased region" description="Polar residues" evidence="9">
    <location>
        <begin position="1"/>
        <end position="10"/>
    </location>
</feature>
<evidence type="ECO:0000256" key="4">
    <source>
        <dbReference type="ARBA" id="ARBA00022576"/>
    </source>
</evidence>
<comment type="miscellaneous">
    <text evidence="8">In eukaryotes there are cytoplasmic, mitochondrial and chloroplastic isozymes.</text>
</comment>
<dbReference type="FunFam" id="3.40.640.10:FF:000066">
    <property type="entry name" value="Aspartate aminotransferase"/>
    <property type="match status" value="1"/>
</dbReference>
<dbReference type="Gene3D" id="3.90.1150.10">
    <property type="entry name" value="Aspartate Aminotransferase, domain 1"/>
    <property type="match status" value="1"/>
</dbReference>
<dbReference type="PRINTS" id="PR00799">
    <property type="entry name" value="TRANSAMINASE"/>
</dbReference>
<dbReference type="Pfam" id="PF00155">
    <property type="entry name" value="Aminotran_1_2"/>
    <property type="match status" value="1"/>
</dbReference>
<dbReference type="InterPro" id="IPR015422">
    <property type="entry name" value="PyrdxlP-dep_Trfase_small"/>
</dbReference>
<evidence type="ECO:0000256" key="8">
    <source>
        <dbReference type="RuleBase" id="RU000480"/>
    </source>
</evidence>
<dbReference type="PROSITE" id="PS00105">
    <property type="entry name" value="AA_TRANSFER_CLASS_1"/>
    <property type="match status" value="1"/>
</dbReference>
<evidence type="ECO:0000256" key="5">
    <source>
        <dbReference type="ARBA" id="ARBA00022679"/>
    </source>
</evidence>
<evidence type="ECO:0000256" key="2">
    <source>
        <dbReference type="ARBA" id="ARBA00007441"/>
    </source>
</evidence>
<comment type="subunit">
    <text evidence="3 8">Homodimer.</text>
</comment>
<evidence type="ECO:0000313" key="12">
    <source>
        <dbReference type="Proteomes" id="UP001295423"/>
    </source>
</evidence>
<dbReference type="InterPro" id="IPR015421">
    <property type="entry name" value="PyrdxlP-dep_Trfase_major"/>
</dbReference>
<dbReference type="PANTHER" id="PTHR11879">
    <property type="entry name" value="ASPARTATE AMINOTRANSFERASE"/>
    <property type="match status" value="1"/>
</dbReference>
<evidence type="ECO:0000256" key="9">
    <source>
        <dbReference type="SAM" id="MobiDB-lite"/>
    </source>
</evidence>
<dbReference type="GO" id="GO:0004069">
    <property type="term" value="F:L-aspartate:2-oxoglutarate aminotransferase activity"/>
    <property type="evidence" value="ECO:0007669"/>
    <property type="project" value="UniProtKB-EC"/>
</dbReference>
<dbReference type="NCBIfam" id="NF006719">
    <property type="entry name" value="PRK09257.1"/>
    <property type="match status" value="1"/>
</dbReference>
<comment type="caution">
    <text evidence="11">The sequence shown here is derived from an EMBL/GenBank/DDBJ whole genome shotgun (WGS) entry which is preliminary data.</text>
</comment>
<dbReference type="InterPro" id="IPR000796">
    <property type="entry name" value="Asp_trans"/>
</dbReference>
<keyword evidence="12" id="KW-1185">Reference proteome</keyword>
<gene>
    <name evidence="11" type="ORF">CYCCA115_LOCUS16229</name>
</gene>
<dbReference type="InterPro" id="IPR004838">
    <property type="entry name" value="NHTrfase_class1_PyrdxlP-BS"/>
</dbReference>
<keyword evidence="4 8" id="KW-0032">Aminotransferase</keyword>
<feature type="domain" description="Aminotransferase class I/classII large" evidence="10">
    <location>
        <begin position="122"/>
        <end position="486"/>
    </location>
</feature>
<dbReference type="GO" id="GO:0006520">
    <property type="term" value="P:amino acid metabolic process"/>
    <property type="evidence" value="ECO:0007669"/>
    <property type="project" value="InterPro"/>
</dbReference>
<comment type="similarity">
    <text evidence="2">Belongs to the class-I pyridoxal-phosphate-dependent aminotransferase family.</text>
</comment>
<evidence type="ECO:0000256" key="7">
    <source>
        <dbReference type="ARBA" id="ARBA00049185"/>
    </source>
</evidence>
<comment type="catalytic activity">
    <reaction evidence="7 8">
        <text>L-aspartate + 2-oxoglutarate = oxaloacetate + L-glutamate</text>
        <dbReference type="Rhea" id="RHEA:21824"/>
        <dbReference type="ChEBI" id="CHEBI:16452"/>
        <dbReference type="ChEBI" id="CHEBI:16810"/>
        <dbReference type="ChEBI" id="CHEBI:29985"/>
        <dbReference type="ChEBI" id="CHEBI:29991"/>
        <dbReference type="EC" id="2.6.1.1"/>
    </reaction>
</comment>
<dbReference type="EC" id="2.6.1.1" evidence="8"/>
<name>A0AAD2FXQ1_9STRA</name>
<evidence type="ECO:0000256" key="6">
    <source>
        <dbReference type="ARBA" id="ARBA00022898"/>
    </source>
</evidence>
<dbReference type="SUPFAM" id="SSF53383">
    <property type="entry name" value="PLP-dependent transferases"/>
    <property type="match status" value="1"/>
</dbReference>
<comment type="cofactor">
    <cofactor evidence="1">
        <name>pyridoxal 5'-phosphate</name>
        <dbReference type="ChEBI" id="CHEBI:597326"/>
    </cofactor>
</comment>
<keyword evidence="6" id="KW-0663">Pyridoxal phosphate</keyword>
<sequence length="497" mass="55056">MPPTNNNTTIDAGEPTSEDQLTHIRRSSLALDPAWDAETNSLRHLGDLDDDDLIPIAYFPLKANLNEAPKTKQEGLHPSASAGDVSAYSQGSSDDIWQNVPMGAPDAILGIAQAYRQCEDPRKVNVCVGAYRDDAGKSYVLPSVRAAEKMLWESQEPKEYLPIEGDKDFVRCALKFAYGPNMDIDTHVAAVQTLSGTGACAIGGRFLAQFWKNHPIYVPDPTWSNHISIFNQCGLDCRKYRYYNRSTNALDLEGMLKDLNRAKDGSIFLLHACAHNPTGCDPSLEQWKEVIDVVRQKHHVCFFDSAYQGFASGNAEVDAQAFRYAVSQHVPILLAQSFAKNFGLYGERVGTLSVVCGDAEQRDHILSELRLIIRPLYSSPPRHGSSIVKTVLMDPALKEQYYEECAGMALRIQKMRVKLVQALQKAGSQHDWSHITGQIGMFAFTGMNEAMCQQLTDEFSIYLTMNGRISMAGLNQKNLEYVAASIHVVTDGKSISL</sequence>
<feature type="region of interest" description="Disordered" evidence="9">
    <location>
        <begin position="1"/>
        <end position="22"/>
    </location>
</feature>
<reference evidence="11" key="1">
    <citation type="submission" date="2023-08" db="EMBL/GenBank/DDBJ databases">
        <authorList>
            <person name="Audoor S."/>
            <person name="Bilcke G."/>
        </authorList>
    </citation>
    <scope>NUCLEOTIDE SEQUENCE</scope>
</reference>
<dbReference type="AlphaFoldDB" id="A0AAD2FXQ1"/>
<organism evidence="11 12">
    <name type="scientific">Cylindrotheca closterium</name>
    <dbReference type="NCBI Taxonomy" id="2856"/>
    <lineage>
        <taxon>Eukaryota</taxon>
        <taxon>Sar</taxon>
        <taxon>Stramenopiles</taxon>
        <taxon>Ochrophyta</taxon>
        <taxon>Bacillariophyta</taxon>
        <taxon>Bacillariophyceae</taxon>
        <taxon>Bacillariophycidae</taxon>
        <taxon>Bacillariales</taxon>
        <taxon>Bacillariaceae</taxon>
        <taxon>Cylindrotheca</taxon>
    </lineage>
</organism>
<dbReference type="EMBL" id="CAKOGP040001914">
    <property type="protein sequence ID" value="CAJ1956429.1"/>
    <property type="molecule type" value="Genomic_DNA"/>
</dbReference>
<dbReference type="CDD" id="cd00609">
    <property type="entry name" value="AAT_like"/>
    <property type="match status" value="1"/>
</dbReference>
<dbReference type="InterPro" id="IPR015424">
    <property type="entry name" value="PyrdxlP-dep_Trfase"/>
</dbReference>
<keyword evidence="5 8" id="KW-0808">Transferase</keyword>
<dbReference type="PANTHER" id="PTHR11879:SF22">
    <property type="entry name" value="ASPARTATE AMINOTRANSFERASE, MITOCHONDRIAL"/>
    <property type="match status" value="1"/>
</dbReference>
<accession>A0AAD2FXQ1</accession>
<dbReference type="InterPro" id="IPR004839">
    <property type="entry name" value="Aminotransferase_I/II_large"/>
</dbReference>
<protein>
    <recommendedName>
        <fullName evidence="8">Aspartate aminotransferase</fullName>
        <ecNumber evidence="8">2.6.1.1</ecNumber>
    </recommendedName>
</protein>
<proteinExistence type="inferred from homology"/>
<evidence type="ECO:0000313" key="11">
    <source>
        <dbReference type="EMBL" id="CAJ1956429.1"/>
    </source>
</evidence>
<evidence type="ECO:0000256" key="1">
    <source>
        <dbReference type="ARBA" id="ARBA00001933"/>
    </source>
</evidence>
<evidence type="ECO:0000259" key="10">
    <source>
        <dbReference type="Pfam" id="PF00155"/>
    </source>
</evidence>
<evidence type="ECO:0000256" key="3">
    <source>
        <dbReference type="ARBA" id="ARBA00011738"/>
    </source>
</evidence>
<dbReference type="GO" id="GO:0030170">
    <property type="term" value="F:pyridoxal phosphate binding"/>
    <property type="evidence" value="ECO:0007669"/>
    <property type="project" value="InterPro"/>
</dbReference>
<dbReference type="GO" id="GO:0005739">
    <property type="term" value="C:mitochondrion"/>
    <property type="evidence" value="ECO:0007669"/>
    <property type="project" value="TreeGrafter"/>
</dbReference>
<dbReference type="FunFam" id="3.90.1150.10:FF:000001">
    <property type="entry name" value="Aspartate aminotransferase"/>
    <property type="match status" value="1"/>
</dbReference>
<dbReference type="Proteomes" id="UP001295423">
    <property type="component" value="Unassembled WGS sequence"/>
</dbReference>